<reference evidence="1 2" key="1">
    <citation type="submission" date="2019-11" db="EMBL/GenBank/DDBJ databases">
        <title>Complete genome sequence of Spiroplasma tabanidicola TAUS-1 (DSM 22603).</title>
        <authorList>
            <person name="Huang C.-T."/>
            <person name="Lin Y.-C."/>
            <person name="Kuo C.-H."/>
        </authorList>
    </citation>
    <scope>NUCLEOTIDE SEQUENCE [LARGE SCALE GENOMIC DNA]</scope>
    <source>
        <strain evidence="1 2">TAUS-1</strain>
    </source>
</reference>
<dbReference type="InterPro" id="IPR003837">
    <property type="entry name" value="GatC"/>
</dbReference>
<protein>
    <submittedName>
        <fullName evidence="1">Glutamyl-tRNA(Gln) amidotransferase subunit C</fullName>
    </submittedName>
</protein>
<dbReference type="OrthoDB" id="399009at2"/>
<dbReference type="AlphaFoldDB" id="A0A6I6C5Z6"/>
<dbReference type="EMBL" id="CP046276">
    <property type="protein sequence ID" value="QGS51570.1"/>
    <property type="molecule type" value="Genomic_DNA"/>
</dbReference>
<dbReference type="SUPFAM" id="SSF141000">
    <property type="entry name" value="Glu-tRNAGln amidotransferase C subunit"/>
    <property type="match status" value="1"/>
</dbReference>
<dbReference type="GO" id="GO:0006450">
    <property type="term" value="P:regulation of translational fidelity"/>
    <property type="evidence" value="ECO:0007669"/>
    <property type="project" value="InterPro"/>
</dbReference>
<keyword evidence="2" id="KW-1185">Reference proteome</keyword>
<gene>
    <name evidence="1" type="primary">gatC</name>
    <name evidence="1" type="ORF">STABA_v1c02030</name>
</gene>
<dbReference type="KEGG" id="stab:STABA_v1c02030"/>
<keyword evidence="1" id="KW-0808">Transferase</keyword>
<dbReference type="Proteomes" id="UP000424468">
    <property type="component" value="Chromosome"/>
</dbReference>
<evidence type="ECO:0000313" key="2">
    <source>
        <dbReference type="Proteomes" id="UP000424468"/>
    </source>
</evidence>
<name>A0A6I6C5Z6_9MOLU</name>
<dbReference type="RefSeq" id="WP_156005676.1">
    <property type="nucleotide sequence ID" value="NZ_CP046276.1"/>
</dbReference>
<dbReference type="InterPro" id="IPR036113">
    <property type="entry name" value="Asp/Glu-ADT_sf_sub_c"/>
</dbReference>
<dbReference type="GO" id="GO:0016740">
    <property type="term" value="F:transferase activity"/>
    <property type="evidence" value="ECO:0007669"/>
    <property type="project" value="UniProtKB-KW"/>
</dbReference>
<accession>A0A6I6C5Z6</accession>
<organism evidence="1 2">
    <name type="scientific">Spiroplasma tabanidicola</name>
    <dbReference type="NCBI Taxonomy" id="324079"/>
    <lineage>
        <taxon>Bacteria</taxon>
        <taxon>Bacillati</taxon>
        <taxon>Mycoplasmatota</taxon>
        <taxon>Mollicutes</taxon>
        <taxon>Entomoplasmatales</taxon>
        <taxon>Spiroplasmataceae</taxon>
        <taxon>Spiroplasma</taxon>
    </lineage>
</organism>
<proteinExistence type="predicted"/>
<dbReference type="Pfam" id="PF02686">
    <property type="entry name" value="GatC"/>
    <property type="match status" value="1"/>
</dbReference>
<sequence length="96" mass="11391">MKIKKDLIFELAEDIMLEITDKEAEDFLKIENQLLEKFNKAYAINIEGVEPSHYCFDYANTFLRDDDDIRKIDKQDFLKNAPKKDNDYVVIEKVVK</sequence>
<evidence type="ECO:0000313" key="1">
    <source>
        <dbReference type="EMBL" id="QGS51570.1"/>
    </source>
</evidence>